<dbReference type="GO" id="GO:0031901">
    <property type="term" value="C:early endosome membrane"/>
    <property type="evidence" value="ECO:0007669"/>
    <property type="project" value="TreeGrafter"/>
</dbReference>
<dbReference type="Proteomes" id="UP000887565">
    <property type="component" value="Unplaced"/>
</dbReference>
<sequence length="94" mass="10870">VDDWAPLAKFYYADENLNSIAAELDCFDGAKDPEKNQRLINQLRHCQDRIIQIIEEVNRSWASNFTEWCPIWARLTSIATATVLQKPLLSANYQ</sequence>
<keyword evidence="1" id="KW-1185">Reference proteome</keyword>
<dbReference type="PANTHER" id="PTHR46465">
    <property type="entry name" value="LATERAL SIGNALING TARGET PROTEIN 2 HOMOLOG"/>
    <property type="match status" value="1"/>
</dbReference>
<reference evidence="2" key="1">
    <citation type="submission" date="2022-11" db="UniProtKB">
        <authorList>
            <consortium name="WormBaseParasite"/>
        </authorList>
    </citation>
    <scope>IDENTIFICATION</scope>
</reference>
<evidence type="ECO:0000313" key="1">
    <source>
        <dbReference type="Proteomes" id="UP000887565"/>
    </source>
</evidence>
<organism evidence="1 2">
    <name type="scientific">Romanomermis culicivorax</name>
    <name type="common">Nematode worm</name>
    <dbReference type="NCBI Taxonomy" id="13658"/>
    <lineage>
        <taxon>Eukaryota</taxon>
        <taxon>Metazoa</taxon>
        <taxon>Ecdysozoa</taxon>
        <taxon>Nematoda</taxon>
        <taxon>Enoplea</taxon>
        <taxon>Dorylaimia</taxon>
        <taxon>Mermithida</taxon>
        <taxon>Mermithoidea</taxon>
        <taxon>Mermithidae</taxon>
        <taxon>Romanomermis</taxon>
    </lineage>
</organism>
<proteinExistence type="predicted"/>
<evidence type="ECO:0000313" key="2">
    <source>
        <dbReference type="WBParaSite" id="nRc.2.0.1.t14390-RA"/>
    </source>
</evidence>
<dbReference type="InterPro" id="IPR051118">
    <property type="entry name" value="LST-2"/>
</dbReference>
<protein>
    <submittedName>
        <fullName evidence="2">Uncharacterized protein</fullName>
    </submittedName>
</protein>
<dbReference type="WBParaSite" id="nRc.2.0.1.t14390-RA">
    <property type="protein sequence ID" value="nRc.2.0.1.t14390-RA"/>
    <property type="gene ID" value="nRc.2.0.1.g14390"/>
</dbReference>
<dbReference type="PANTHER" id="PTHR46465:SF2">
    <property type="entry name" value="LATERAL SIGNALING TARGET PROTEIN 2 HOMOLOG"/>
    <property type="match status" value="1"/>
</dbReference>
<dbReference type="AlphaFoldDB" id="A0A915IKP3"/>
<name>A0A915IKP3_ROMCU</name>
<accession>A0A915IKP3</accession>